<dbReference type="RefSeq" id="XP_026600656.1">
    <property type="nucleotide sequence ID" value="XM_026750643.1"/>
</dbReference>
<dbReference type="GeneID" id="38118997"/>
<proteinExistence type="predicted"/>
<dbReference type="EMBL" id="PVWQ01000011">
    <property type="protein sequence ID" value="RDW68867.1"/>
    <property type="molecule type" value="Genomic_DNA"/>
</dbReference>
<dbReference type="SUPFAM" id="SSF81383">
    <property type="entry name" value="F-box domain"/>
    <property type="match status" value="1"/>
</dbReference>
<evidence type="ECO:0000313" key="2">
    <source>
        <dbReference type="Proteomes" id="UP000256690"/>
    </source>
</evidence>
<gene>
    <name evidence="1" type="ORF">DSM5745_08627</name>
</gene>
<dbReference type="OrthoDB" id="5365320at2759"/>
<reference evidence="1 2" key="1">
    <citation type="journal article" date="2018" name="IMA Fungus">
        <title>IMA Genome-F 9: Draft genome sequence of Annulohypoxylon stygium, Aspergillus mulundensis, Berkeleyomyces basicola (syn. Thielaviopsis basicola), Ceratocystis smalleyi, two Cercospora beticola strains, Coleophoma cylindrospora, Fusarium fracticaudum, Phialophora cf. hyalina, and Morchella septimelata.</title>
        <authorList>
            <person name="Wingfield B.D."/>
            <person name="Bills G.F."/>
            <person name="Dong Y."/>
            <person name="Huang W."/>
            <person name="Nel W.J."/>
            <person name="Swalarsk-Parry B.S."/>
            <person name="Vaghefi N."/>
            <person name="Wilken P.M."/>
            <person name="An Z."/>
            <person name="de Beer Z.W."/>
            <person name="De Vos L."/>
            <person name="Chen L."/>
            <person name="Duong T.A."/>
            <person name="Gao Y."/>
            <person name="Hammerbacher A."/>
            <person name="Kikkert J.R."/>
            <person name="Li Y."/>
            <person name="Li H."/>
            <person name="Li K."/>
            <person name="Li Q."/>
            <person name="Liu X."/>
            <person name="Ma X."/>
            <person name="Naidoo K."/>
            <person name="Pethybridge S.J."/>
            <person name="Sun J."/>
            <person name="Steenkamp E.T."/>
            <person name="van der Nest M.A."/>
            <person name="van Wyk S."/>
            <person name="Wingfield M.J."/>
            <person name="Xiong C."/>
            <person name="Yue Q."/>
            <person name="Zhang X."/>
        </authorList>
    </citation>
    <scope>NUCLEOTIDE SEQUENCE [LARGE SCALE GENOMIC DNA]</scope>
    <source>
        <strain evidence="1 2">DSM 5745</strain>
    </source>
</reference>
<evidence type="ECO:0000313" key="1">
    <source>
        <dbReference type="EMBL" id="RDW68867.1"/>
    </source>
</evidence>
<evidence type="ECO:0008006" key="3">
    <source>
        <dbReference type="Google" id="ProtNLM"/>
    </source>
</evidence>
<comment type="caution">
    <text evidence="1">The sequence shown here is derived from an EMBL/GenBank/DDBJ whole genome shotgun (WGS) entry which is preliminary data.</text>
</comment>
<protein>
    <recommendedName>
        <fullName evidence="3">F-box domain-containing protein</fullName>
    </recommendedName>
</protein>
<sequence length="283" mass="32685">MTKPTAPKESPKESFLEALPVELLVHIFRNAPSFKDASNLALCSNQLYAVWCQHLIPICNEIAPACVPNYSALRQLLADVGKLPLHTQPSTIDQVKLILDQSSSRRKGLLQWYNVFVDNYERRDPQTPNELSPTEERRYVGGMYQLIGLLSIDKTTRQQRIKDMDLKTLFSLSDYTCLIDPYLIPELDFTVDENLGAAVENNPVSVRSLQIELRRQRNKFFNELYDHKYHPKGHTPYEEGGRYSWWCDCQQETFKSMLTGRVFSEEGAVSKVREDLWYDSEAE</sequence>
<dbReference type="AlphaFoldDB" id="A0A3D8R4F9"/>
<dbReference type="InterPro" id="IPR036047">
    <property type="entry name" value="F-box-like_dom_sf"/>
</dbReference>
<dbReference type="Proteomes" id="UP000256690">
    <property type="component" value="Unassembled WGS sequence"/>
</dbReference>
<organism evidence="1 2">
    <name type="scientific">Aspergillus mulundensis</name>
    <dbReference type="NCBI Taxonomy" id="1810919"/>
    <lineage>
        <taxon>Eukaryota</taxon>
        <taxon>Fungi</taxon>
        <taxon>Dikarya</taxon>
        <taxon>Ascomycota</taxon>
        <taxon>Pezizomycotina</taxon>
        <taxon>Eurotiomycetes</taxon>
        <taxon>Eurotiomycetidae</taxon>
        <taxon>Eurotiales</taxon>
        <taxon>Aspergillaceae</taxon>
        <taxon>Aspergillus</taxon>
        <taxon>Aspergillus subgen. Nidulantes</taxon>
    </lineage>
</organism>
<keyword evidence="2" id="KW-1185">Reference proteome</keyword>
<accession>A0A3D8R4F9</accession>
<name>A0A3D8R4F9_9EURO</name>